<dbReference type="RefSeq" id="WP_346121674.1">
    <property type="nucleotide sequence ID" value="NZ_BAABGU010000022.1"/>
</dbReference>
<evidence type="ECO:0000259" key="5">
    <source>
        <dbReference type="PROSITE" id="PS50977"/>
    </source>
</evidence>
<keyword evidence="7" id="KW-1185">Reference proteome</keyword>
<dbReference type="EMBL" id="BAABGU010000022">
    <property type="protein sequence ID" value="GAA4573901.1"/>
    <property type="molecule type" value="Genomic_DNA"/>
</dbReference>
<feature type="DNA-binding region" description="H-T-H motif" evidence="4">
    <location>
        <begin position="31"/>
        <end position="50"/>
    </location>
</feature>
<dbReference type="Pfam" id="PF00440">
    <property type="entry name" value="TetR_N"/>
    <property type="match status" value="1"/>
</dbReference>
<protein>
    <submittedName>
        <fullName evidence="6">TetR/AcrR family transcriptional regulator</fullName>
    </submittedName>
</protein>
<gene>
    <name evidence="6" type="ORF">GCM10023176_39830</name>
</gene>
<evidence type="ECO:0000256" key="3">
    <source>
        <dbReference type="ARBA" id="ARBA00023163"/>
    </source>
</evidence>
<evidence type="ECO:0000256" key="2">
    <source>
        <dbReference type="ARBA" id="ARBA00023125"/>
    </source>
</evidence>
<dbReference type="InterPro" id="IPR050109">
    <property type="entry name" value="HTH-type_TetR-like_transc_reg"/>
</dbReference>
<proteinExistence type="predicted"/>
<evidence type="ECO:0000313" key="6">
    <source>
        <dbReference type="EMBL" id="GAA4573901.1"/>
    </source>
</evidence>
<organism evidence="6 7">
    <name type="scientific">Micromonospora coerulea</name>
    <dbReference type="NCBI Taxonomy" id="47856"/>
    <lineage>
        <taxon>Bacteria</taxon>
        <taxon>Bacillati</taxon>
        <taxon>Actinomycetota</taxon>
        <taxon>Actinomycetes</taxon>
        <taxon>Micromonosporales</taxon>
        <taxon>Micromonosporaceae</taxon>
        <taxon>Micromonospora</taxon>
    </lineage>
</organism>
<evidence type="ECO:0000256" key="1">
    <source>
        <dbReference type="ARBA" id="ARBA00023015"/>
    </source>
</evidence>
<keyword evidence="2 4" id="KW-0238">DNA-binding</keyword>
<dbReference type="SUPFAM" id="SSF48498">
    <property type="entry name" value="Tetracyclin repressor-like, C-terminal domain"/>
    <property type="match status" value="1"/>
</dbReference>
<reference evidence="7" key="1">
    <citation type="journal article" date="2019" name="Int. J. Syst. Evol. Microbiol.">
        <title>The Global Catalogue of Microorganisms (GCM) 10K type strain sequencing project: providing services to taxonomists for standard genome sequencing and annotation.</title>
        <authorList>
            <consortium name="The Broad Institute Genomics Platform"/>
            <consortium name="The Broad Institute Genome Sequencing Center for Infectious Disease"/>
            <person name="Wu L."/>
            <person name="Ma J."/>
        </authorList>
    </citation>
    <scope>NUCLEOTIDE SEQUENCE [LARGE SCALE GENOMIC DNA]</scope>
    <source>
        <strain evidence="7">JCM 3175</strain>
    </source>
</reference>
<evidence type="ECO:0000313" key="7">
    <source>
        <dbReference type="Proteomes" id="UP001500307"/>
    </source>
</evidence>
<sequence>MARPKNQDERRAHLVQAARRAIVEQGLTSVRVRDVADAAGMAPGSVTYYFREIGDLFQEVYNEAIDRFDARRTAAIESVTDPRQRLLVTIRSGLPTGPDDELCCLLYEFAPQARRRRVDATLRRTLYDRQVALYRSILDTGAGLGHFRLTAPSVEVASNLVALEDAYGYHVIARTSITRDRAEGHIVNYAATATGCDLAYIPETDGAVRRLTSSA</sequence>
<evidence type="ECO:0000256" key="4">
    <source>
        <dbReference type="PROSITE-ProRule" id="PRU00335"/>
    </source>
</evidence>
<dbReference type="Proteomes" id="UP001500307">
    <property type="component" value="Unassembled WGS sequence"/>
</dbReference>
<dbReference type="InterPro" id="IPR009057">
    <property type="entry name" value="Homeodomain-like_sf"/>
</dbReference>
<feature type="domain" description="HTH tetR-type" evidence="5">
    <location>
        <begin position="8"/>
        <end position="68"/>
    </location>
</feature>
<comment type="caution">
    <text evidence="6">The sequence shown here is derived from an EMBL/GenBank/DDBJ whole genome shotgun (WGS) entry which is preliminary data.</text>
</comment>
<dbReference type="Gene3D" id="1.10.357.10">
    <property type="entry name" value="Tetracycline Repressor, domain 2"/>
    <property type="match status" value="1"/>
</dbReference>
<dbReference type="InterPro" id="IPR036271">
    <property type="entry name" value="Tet_transcr_reg_TetR-rel_C_sf"/>
</dbReference>
<keyword evidence="1" id="KW-0805">Transcription regulation</keyword>
<keyword evidence="3" id="KW-0804">Transcription</keyword>
<accession>A0ABP8SQM1</accession>
<name>A0ABP8SQM1_9ACTN</name>
<dbReference type="PANTHER" id="PTHR30055:SF234">
    <property type="entry name" value="HTH-TYPE TRANSCRIPTIONAL REGULATOR BETI"/>
    <property type="match status" value="1"/>
</dbReference>
<dbReference type="SUPFAM" id="SSF46689">
    <property type="entry name" value="Homeodomain-like"/>
    <property type="match status" value="1"/>
</dbReference>
<dbReference type="PROSITE" id="PS50977">
    <property type="entry name" value="HTH_TETR_2"/>
    <property type="match status" value="1"/>
</dbReference>
<dbReference type="PANTHER" id="PTHR30055">
    <property type="entry name" value="HTH-TYPE TRANSCRIPTIONAL REGULATOR RUTR"/>
    <property type="match status" value="1"/>
</dbReference>
<dbReference type="InterPro" id="IPR001647">
    <property type="entry name" value="HTH_TetR"/>
</dbReference>